<dbReference type="RefSeq" id="WP_382383650.1">
    <property type="nucleotide sequence ID" value="NZ_JBHMEZ010000012.1"/>
</dbReference>
<organism evidence="5 6">
    <name type="scientific">Formosa undariae</name>
    <dbReference type="NCBI Taxonomy" id="1325436"/>
    <lineage>
        <taxon>Bacteria</taxon>
        <taxon>Pseudomonadati</taxon>
        <taxon>Bacteroidota</taxon>
        <taxon>Flavobacteriia</taxon>
        <taxon>Flavobacteriales</taxon>
        <taxon>Flavobacteriaceae</taxon>
        <taxon>Formosa</taxon>
    </lineage>
</organism>
<proteinExistence type="predicted"/>
<dbReference type="PANTHER" id="PTHR43537">
    <property type="entry name" value="TRANSCRIPTIONAL REGULATOR, GNTR FAMILY"/>
    <property type="match status" value="1"/>
</dbReference>
<keyword evidence="3" id="KW-0804">Transcription</keyword>
<keyword evidence="2" id="KW-0238">DNA-binding</keyword>
<dbReference type="PANTHER" id="PTHR43537:SF5">
    <property type="entry name" value="UXU OPERON TRANSCRIPTIONAL REGULATOR"/>
    <property type="match status" value="1"/>
</dbReference>
<evidence type="ECO:0000313" key="5">
    <source>
        <dbReference type="EMBL" id="MFB9054187.1"/>
    </source>
</evidence>
<dbReference type="InterPro" id="IPR008920">
    <property type="entry name" value="TF_FadR/GntR_C"/>
</dbReference>
<dbReference type="SUPFAM" id="SSF48008">
    <property type="entry name" value="GntR ligand-binding domain-like"/>
    <property type="match status" value="1"/>
</dbReference>
<evidence type="ECO:0000313" key="6">
    <source>
        <dbReference type="Proteomes" id="UP001589605"/>
    </source>
</evidence>
<dbReference type="PROSITE" id="PS50949">
    <property type="entry name" value="HTH_GNTR"/>
    <property type="match status" value="1"/>
</dbReference>
<protein>
    <submittedName>
        <fullName evidence="5">FadR/GntR family transcriptional regulator</fullName>
    </submittedName>
</protein>
<keyword evidence="6" id="KW-1185">Reference proteome</keyword>
<dbReference type="SMART" id="SM00895">
    <property type="entry name" value="FCD"/>
    <property type="match status" value="1"/>
</dbReference>
<evidence type="ECO:0000259" key="4">
    <source>
        <dbReference type="PROSITE" id="PS50949"/>
    </source>
</evidence>
<evidence type="ECO:0000256" key="1">
    <source>
        <dbReference type="ARBA" id="ARBA00023015"/>
    </source>
</evidence>
<dbReference type="Pfam" id="PF00392">
    <property type="entry name" value="GntR"/>
    <property type="match status" value="1"/>
</dbReference>
<dbReference type="Pfam" id="PF07729">
    <property type="entry name" value="FCD"/>
    <property type="match status" value="1"/>
</dbReference>
<gene>
    <name evidence="5" type="ORF">ACFFVB_13950</name>
</gene>
<dbReference type="EMBL" id="JBHMEZ010000012">
    <property type="protein sequence ID" value="MFB9054187.1"/>
    <property type="molecule type" value="Genomic_DNA"/>
</dbReference>
<dbReference type="SUPFAM" id="SSF46785">
    <property type="entry name" value="Winged helix' DNA-binding domain"/>
    <property type="match status" value="1"/>
</dbReference>
<sequence length="235" mass="26723">MKYETTKIKDNPEIQNIIISQIKDFINLKNLELGDKLPSQRVLSEKFNVSRRHVGEAIEKLEFYGVLKSVPQSGTFVENIGITALNGIIEDIIALDKQDFKSLVETRLMLETKTACLATIRRTEEDLENIETALNNYKVKVLNREDALEEDLLFHLAIAKASGNSTINALMLQITPKIISVLEDTRVCGVEERLKELQNHEAIYSAILNQDTELAVKVMKVHFEMLIAFCDNFEK</sequence>
<evidence type="ECO:0000256" key="2">
    <source>
        <dbReference type="ARBA" id="ARBA00023125"/>
    </source>
</evidence>
<dbReference type="InterPro" id="IPR036388">
    <property type="entry name" value="WH-like_DNA-bd_sf"/>
</dbReference>
<dbReference type="Proteomes" id="UP001589605">
    <property type="component" value="Unassembled WGS sequence"/>
</dbReference>
<reference evidence="5 6" key="1">
    <citation type="submission" date="2024-09" db="EMBL/GenBank/DDBJ databases">
        <authorList>
            <person name="Sun Q."/>
            <person name="Mori K."/>
        </authorList>
    </citation>
    <scope>NUCLEOTIDE SEQUENCE [LARGE SCALE GENOMIC DNA]</scope>
    <source>
        <strain evidence="5 6">CECT 8286</strain>
    </source>
</reference>
<keyword evidence="1" id="KW-0805">Transcription regulation</keyword>
<dbReference type="CDD" id="cd07377">
    <property type="entry name" value="WHTH_GntR"/>
    <property type="match status" value="1"/>
</dbReference>
<name>A0ABV5F415_9FLAO</name>
<dbReference type="PRINTS" id="PR00035">
    <property type="entry name" value="HTHGNTR"/>
</dbReference>
<comment type="caution">
    <text evidence="5">The sequence shown here is derived from an EMBL/GenBank/DDBJ whole genome shotgun (WGS) entry which is preliminary data.</text>
</comment>
<dbReference type="Gene3D" id="1.20.120.530">
    <property type="entry name" value="GntR ligand-binding domain-like"/>
    <property type="match status" value="1"/>
</dbReference>
<evidence type="ECO:0000256" key="3">
    <source>
        <dbReference type="ARBA" id="ARBA00023163"/>
    </source>
</evidence>
<dbReference type="SMART" id="SM00345">
    <property type="entry name" value="HTH_GNTR"/>
    <property type="match status" value="1"/>
</dbReference>
<feature type="domain" description="HTH gntR-type" evidence="4">
    <location>
        <begin position="12"/>
        <end position="80"/>
    </location>
</feature>
<dbReference type="InterPro" id="IPR000524">
    <property type="entry name" value="Tscrpt_reg_HTH_GntR"/>
</dbReference>
<accession>A0ABV5F415</accession>
<dbReference type="InterPro" id="IPR011711">
    <property type="entry name" value="GntR_C"/>
</dbReference>
<dbReference type="InterPro" id="IPR036390">
    <property type="entry name" value="WH_DNA-bd_sf"/>
</dbReference>
<dbReference type="Gene3D" id="1.10.10.10">
    <property type="entry name" value="Winged helix-like DNA-binding domain superfamily/Winged helix DNA-binding domain"/>
    <property type="match status" value="1"/>
</dbReference>